<keyword evidence="10" id="KW-1185">Reference proteome</keyword>
<dbReference type="STRING" id="252246.SAMN05421799_107156"/>
<keyword evidence="5 7" id="KW-1133">Transmembrane helix</keyword>
<evidence type="ECO:0000256" key="7">
    <source>
        <dbReference type="SAM" id="Phobius"/>
    </source>
</evidence>
<feature type="transmembrane region" description="Helical" evidence="7">
    <location>
        <begin position="87"/>
        <end position="108"/>
    </location>
</feature>
<evidence type="ECO:0000313" key="10">
    <source>
        <dbReference type="Proteomes" id="UP000186156"/>
    </source>
</evidence>
<dbReference type="GO" id="GO:0022857">
    <property type="term" value="F:transmembrane transporter activity"/>
    <property type="evidence" value="ECO:0007669"/>
    <property type="project" value="InterPro"/>
</dbReference>
<dbReference type="SUPFAM" id="SSF103473">
    <property type="entry name" value="MFS general substrate transporter"/>
    <property type="match status" value="1"/>
</dbReference>
<dbReference type="PANTHER" id="PTHR23513">
    <property type="entry name" value="INTEGRAL MEMBRANE EFFLUX PROTEIN-RELATED"/>
    <property type="match status" value="1"/>
</dbReference>
<feature type="transmembrane region" description="Helical" evidence="7">
    <location>
        <begin position="25"/>
        <end position="45"/>
    </location>
</feature>
<feature type="transmembrane region" description="Helical" evidence="7">
    <location>
        <begin position="264"/>
        <end position="283"/>
    </location>
</feature>
<dbReference type="CDD" id="cd06173">
    <property type="entry name" value="MFS_MefA_like"/>
    <property type="match status" value="1"/>
</dbReference>
<feature type="domain" description="Major facilitator superfamily (MFS) profile" evidence="8">
    <location>
        <begin position="225"/>
        <end position="415"/>
    </location>
</feature>
<keyword evidence="3" id="KW-1003">Cell membrane</keyword>
<gene>
    <name evidence="9" type="ORF">SAMN05421799_107156</name>
</gene>
<name>A0A1N7N8Y9_9BACL</name>
<dbReference type="InterPro" id="IPR020846">
    <property type="entry name" value="MFS_dom"/>
</dbReference>
<evidence type="ECO:0000256" key="6">
    <source>
        <dbReference type="ARBA" id="ARBA00023136"/>
    </source>
</evidence>
<proteinExistence type="predicted"/>
<dbReference type="AlphaFoldDB" id="A0A1N7N8Y9"/>
<feature type="transmembrane region" description="Helical" evidence="7">
    <location>
        <begin position="378"/>
        <end position="403"/>
    </location>
</feature>
<sequence>MLSAALRRMMVDTTPLRTSSDFLRLWIGSGISTFGGTMTSFAVMLQVYTLTHKSLDVGLASLASVLPGVLFVLLGGSVGDRVDRRKLVLLATSGQMVVSALLAVQAFAAWRTLGAIYALLCVQSLLVVISAPARRTFVPRVLPKDQVRAGQTLNTLVIRFAEVAGPALGGVLAGWSGLGWCYALDALSFLAALYAVYRLPPMQPGAIERNQGMLGSVAEGLRFLVTSRALLGAMLADLSVTVLGVPNALLPALVSARFGGQPEALGLLMGATGVGGLLVLFLSGPVRHIRYEGRAIVVACIAWGAAVCAFGLSPFLWLSLMFLAFMGALDSILVVMRSTLIQQRTPDELRGRISSVDYLVGSGGPQLGNLRAGIVGSVLPVSAAIVIGGASTIVAMACVARFIPELRRARADEDV</sequence>
<organism evidence="9 10">
    <name type="scientific">Alicyclobacillus vulcanalis</name>
    <dbReference type="NCBI Taxonomy" id="252246"/>
    <lineage>
        <taxon>Bacteria</taxon>
        <taxon>Bacillati</taxon>
        <taxon>Bacillota</taxon>
        <taxon>Bacilli</taxon>
        <taxon>Bacillales</taxon>
        <taxon>Alicyclobacillaceae</taxon>
        <taxon>Alicyclobacillus</taxon>
    </lineage>
</organism>
<evidence type="ECO:0000313" key="9">
    <source>
        <dbReference type="EMBL" id="SIS94824.1"/>
    </source>
</evidence>
<dbReference type="PANTHER" id="PTHR23513:SF9">
    <property type="entry name" value="ENTEROBACTIN EXPORTER ENTS"/>
    <property type="match status" value="1"/>
</dbReference>
<feature type="transmembrane region" description="Helical" evidence="7">
    <location>
        <begin position="57"/>
        <end position="75"/>
    </location>
</feature>
<keyword evidence="2" id="KW-0813">Transport</keyword>
<comment type="subcellular location">
    <subcellularLocation>
        <location evidence="1">Cell membrane</location>
        <topology evidence="1">Multi-pass membrane protein</topology>
    </subcellularLocation>
</comment>
<dbReference type="Gene3D" id="1.20.1250.20">
    <property type="entry name" value="MFS general substrate transporter like domains"/>
    <property type="match status" value="1"/>
</dbReference>
<protein>
    <submittedName>
        <fullName evidence="9">Predicted arabinose efflux permease, MFS family</fullName>
    </submittedName>
</protein>
<evidence type="ECO:0000256" key="5">
    <source>
        <dbReference type="ARBA" id="ARBA00022989"/>
    </source>
</evidence>
<feature type="transmembrane region" description="Helical" evidence="7">
    <location>
        <begin position="295"/>
        <end position="312"/>
    </location>
</feature>
<feature type="transmembrane region" description="Helical" evidence="7">
    <location>
        <begin position="114"/>
        <end position="133"/>
    </location>
</feature>
<dbReference type="InterPro" id="IPR036259">
    <property type="entry name" value="MFS_trans_sf"/>
</dbReference>
<reference evidence="10" key="1">
    <citation type="submission" date="2017-01" db="EMBL/GenBank/DDBJ databases">
        <authorList>
            <person name="Varghese N."/>
            <person name="Submissions S."/>
        </authorList>
    </citation>
    <scope>NUCLEOTIDE SEQUENCE [LARGE SCALE GENOMIC DNA]</scope>
    <source>
        <strain evidence="10">DSM 16176</strain>
    </source>
</reference>
<dbReference type="RefSeq" id="WP_076347521.1">
    <property type="nucleotide sequence ID" value="NZ_FTOO01000007.1"/>
</dbReference>
<keyword evidence="4 7" id="KW-0812">Transmembrane</keyword>
<feature type="transmembrane region" description="Helical" evidence="7">
    <location>
        <begin position="221"/>
        <end position="244"/>
    </location>
</feature>
<keyword evidence="6 7" id="KW-0472">Membrane</keyword>
<evidence type="ECO:0000256" key="1">
    <source>
        <dbReference type="ARBA" id="ARBA00004651"/>
    </source>
</evidence>
<dbReference type="Proteomes" id="UP000186156">
    <property type="component" value="Unassembled WGS sequence"/>
</dbReference>
<evidence type="ECO:0000256" key="2">
    <source>
        <dbReference type="ARBA" id="ARBA00022448"/>
    </source>
</evidence>
<evidence type="ECO:0000259" key="8">
    <source>
        <dbReference type="PROSITE" id="PS50850"/>
    </source>
</evidence>
<accession>A0A1N7N8Y9</accession>
<dbReference type="PROSITE" id="PS50850">
    <property type="entry name" value="MFS"/>
    <property type="match status" value="1"/>
</dbReference>
<dbReference type="InterPro" id="IPR010290">
    <property type="entry name" value="TM_effector"/>
</dbReference>
<dbReference type="EMBL" id="FTOO01000007">
    <property type="protein sequence ID" value="SIS94824.1"/>
    <property type="molecule type" value="Genomic_DNA"/>
</dbReference>
<evidence type="ECO:0000256" key="3">
    <source>
        <dbReference type="ARBA" id="ARBA00022475"/>
    </source>
</evidence>
<dbReference type="GO" id="GO:0005886">
    <property type="term" value="C:plasma membrane"/>
    <property type="evidence" value="ECO:0007669"/>
    <property type="project" value="UniProtKB-SubCell"/>
</dbReference>
<dbReference type="Pfam" id="PF05977">
    <property type="entry name" value="MFS_3"/>
    <property type="match status" value="1"/>
</dbReference>
<evidence type="ECO:0000256" key="4">
    <source>
        <dbReference type="ARBA" id="ARBA00022692"/>
    </source>
</evidence>